<evidence type="ECO:0000313" key="4">
    <source>
        <dbReference type="EMBL" id="CAE8646665.1"/>
    </source>
</evidence>
<feature type="region of interest" description="Disordered" evidence="1">
    <location>
        <begin position="341"/>
        <end position="422"/>
    </location>
</feature>
<dbReference type="InterPro" id="IPR036621">
    <property type="entry name" value="Anticodon-bd_dom_sf"/>
</dbReference>
<feature type="domain" description="Anticodon-binding" evidence="2">
    <location>
        <begin position="224"/>
        <end position="298"/>
    </location>
</feature>
<keyword evidence="5" id="KW-1185">Reference proteome</keyword>
<dbReference type="GO" id="GO:0005524">
    <property type="term" value="F:ATP binding"/>
    <property type="evidence" value="ECO:0007669"/>
    <property type="project" value="InterPro"/>
</dbReference>
<feature type="region of interest" description="Disordered" evidence="1">
    <location>
        <begin position="1"/>
        <end position="139"/>
    </location>
</feature>
<accession>A0A813DJD6</accession>
<name>A0A813DJD6_POLGL</name>
<evidence type="ECO:0000259" key="2">
    <source>
        <dbReference type="Pfam" id="PF03129"/>
    </source>
</evidence>
<dbReference type="Pfam" id="PF03129">
    <property type="entry name" value="HGTP_anticodon"/>
    <property type="match status" value="1"/>
</dbReference>
<feature type="compositionally biased region" description="Basic residues" evidence="1">
    <location>
        <begin position="396"/>
        <end position="414"/>
    </location>
</feature>
<evidence type="ECO:0000313" key="5">
    <source>
        <dbReference type="Proteomes" id="UP000654075"/>
    </source>
</evidence>
<dbReference type="GO" id="GO:0006433">
    <property type="term" value="P:prolyl-tRNA aminoacylation"/>
    <property type="evidence" value="ECO:0007669"/>
    <property type="project" value="InterPro"/>
</dbReference>
<dbReference type="EMBL" id="CAJNNV010002836">
    <property type="protein sequence ID" value="CAE8587947.1"/>
    <property type="molecule type" value="Genomic_DNA"/>
</dbReference>
<dbReference type="InterPro" id="IPR004154">
    <property type="entry name" value="Anticodon-bd"/>
</dbReference>
<feature type="compositionally biased region" description="Basic and acidic residues" evidence="1">
    <location>
        <begin position="13"/>
        <end position="29"/>
    </location>
</feature>
<evidence type="ECO:0000256" key="1">
    <source>
        <dbReference type="SAM" id="MobiDB-lite"/>
    </source>
</evidence>
<dbReference type="AlphaFoldDB" id="A0A813DJD6"/>
<evidence type="ECO:0000313" key="3">
    <source>
        <dbReference type="EMBL" id="CAE8587947.1"/>
    </source>
</evidence>
<dbReference type="PANTHER" id="PTHR43382">
    <property type="entry name" value="PROLYL-TRNA SYNTHETASE"/>
    <property type="match status" value="1"/>
</dbReference>
<protein>
    <recommendedName>
        <fullName evidence="2">Anticodon-binding domain-containing protein</fullName>
    </recommendedName>
</protein>
<dbReference type="GO" id="GO:0004827">
    <property type="term" value="F:proline-tRNA ligase activity"/>
    <property type="evidence" value="ECO:0007669"/>
    <property type="project" value="InterPro"/>
</dbReference>
<dbReference type="Gene3D" id="3.40.50.800">
    <property type="entry name" value="Anticodon-binding domain"/>
    <property type="match status" value="1"/>
</dbReference>
<dbReference type="InterPro" id="IPR004499">
    <property type="entry name" value="Pro-tRNA-ligase_IIa_arc-type"/>
</dbReference>
<proteinExistence type="predicted"/>
<comment type="caution">
    <text evidence="3">The sequence shown here is derived from an EMBL/GenBank/DDBJ whole genome shotgun (WGS) entry which is preliminary data.</text>
</comment>
<organism evidence="3 5">
    <name type="scientific">Polarella glacialis</name>
    <name type="common">Dinoflagellate</name>
    <dbReference type="NCBI Taxonomy" id="89957"/>
    <lineage>
        <taxon>Eukaryota</taxon>
        <taxon>Sar</taxon>
        <taxon>Alveolata</taxon>
        <taxon>Dinophyceae</taxon>
        <taxon>Suessiales</taxon>
        <taxon>Suessiaceae</taxon>
        <taxon>Polarella</taxon>
    </lineage>
</organism>
<dbReference type="Proteomes" id="UP000626109">
    <property type="component" value="Unassembled WGS sequence"/>
</dbReference>
<dbReference type="SUPFAM" id="SSF52954">
    <property type="entry name" value="Class II aaRS ABD-related"/>
    <property type="match status" value="1"/>
</dbReference>
<dbReference type="EMBL" id="CAJNNW010004684">
    <property type="protein sequence ID" value="CAE8646665.1"/>
    <property type="molecule type" value="Genomic_DNA"/>
</dbReference>
<feature type="compositionally biased region" description="Basic and acidic residues" evidence="1">
    <location>
        <begin position="47"/>
        <end position="61"/>
    </location>
</feature>
<sequence>MSAEPPKRQRRERKAEKKAEEGEAGKQETQEADAGADKAAGGKARAGKKERASKKAEKAEKASAAADVTGAGKKGGTNDEDSSGTKRKDAEKSAEEKTDGNSAFWPSGKKRRNKLEDTAAEVDPAAEEDPAAEKWVRPAAPAVTEDIRRTAQRELQQLVTRMMKEGKSKEEIDQAKYELRGKFGGSLHQPTSSYVKKKEAWLEKLQSKEGQEQVQENRTKEHELVVIPVFWRGRSDKLDVVKAAEDIKAVVAQQGVDVWVDARRHYTPGQKFAHWEHRGVMLRIEIGPEDLEAGVCRLCLAKTPGEYKTVERKRARLPPAGTRSLLLALKEFGGLKQIEVERREGDSADEEEAEEAAKDVAAGMKVASKDQNADEEEDAEVQGNWAPKRVAEKGAKKSGKKAKGNKKLKRRRCRLPSLLSRQ</sequence>
<gene>
    <name evidence="3" type="ORF">PGLA1383_LOCUS6766</name>
    <name evidence="4" type="ORF">PGLA2088_LOCUS5000</name>
</gene>
<dbReference type="PANTHER" id="PTHR43382:SF2">
    <property type="entry name" value="BIFUNCTIONAL GLUTAMATE_PROLINE--TRNA LIGASE"/>
    <property type="match status" value="1"/>
</dbReference>
<dbReference type="GO" id="GO:0005737">
    <property type="term" value="C:cytoplasm"/>
    <property type="evidence" value="ECO:0007669"/>
    <property type="project" value="InterPro"/>
</dbReference>
<dbReference type="OrthoDB" id="548194at2759"/>
<dbReference type="Proteomes" id="UP000654075">
    <property type="component" value="Unassembled WGS sequence"/>
</dbReference>
<reference evidence="3" key="1">
    <citation type="submission" date="2021-02" db="EMBL/GenBank/DDBJ databases">
        <authorList>
            <person name="Dougan E. K."/>
            <person name="Rhodes N."/>
            <person name="Thang M."/>
            <person name="Chan C."/>
        </authorList>
    </citation>
    <scope>NUCLEOTIDE SEQUENCE</scope>
</reference>
<dbReference type="GO" id="GO:0017101">
    <property type="term" value="C:aminoacyl-tRNA synthetase multienzyme complex"/>
    <property type="evidence" value="ECO:0007669"/>
    <property type="project" value="TreeGrafter"/>
</dbReference>
<feature type="compositionally biased region" description="Acidic residues" evidence="1">
    <location>
        <begin position="118"/>
        <end position="130"/>
    </location>
</feature>
<feature type="compositionally biased region" description="Basic and acidic residues" evidence="1">
    <location>
        <begin position="83"/>
        <end position="99"/>
    </location>
</feature>